<keyword evidence="1" id="KW-0472">Membrane</keyword>
<evidence type="ECO:0000256" key="1">
    <source>
        <dbReference type="SAM" id="Phobius"/>
    </source>
</evidence>
<accession>A0A7X0HUD7</accession>
<protein>
    <submittedName>
        <fullName evidence="2">Uncharacterized protein</fullName>
    </submittedName>
</protein>
<dbReference type="EMBL" id="JACHGK010000008">
    <property type="protein sequence ID" value="MBB6445850.1"/>
    <property type="molecule type" value="Genomic_DNA"/>
</dbReference>
<gene>
    <name evidence="2" type="ORF">HNR53_002499</name>
</gene>
<comment type="caution">
    <text evidence="2">The sequence shown here is derived from an EMBL/GenBank/DDBJ whole genome shotgun (WGS) entry which is preliminary data.</text>
</comment>
<proteinExistence type="predicted"/>
<keyword evidence="1" id="KW-0812">Transmembrane</keyword>
<dbReference type="RefSeq" id="WP_184526275.1">
    <property type="nucleotide sequence ID" value="NZ_JACHGK010000008.1"/>
</dbReference>
<reference evidence="2 3" key="1">
    <citation type="submission" date="2020-08" db="EMBL/GenBank/DDBJ databases">
        <title>Genomic Encyclopedia of Type Strains, Phase IV (KMG-IV): sequencing the most valuable type-strain genomes for metagenomic binning, comparative biology and taxonomic classification.</title>
        <authorList>
            <person name="Goeker M."/>
        </authorList>
    </citation>
    <scope>NUCLEOTIDE SEQUENCE [LARGE SCALE GENOMIC DNA]</scope>
    <source>
        <strain evidence="2 3">DSM 5391</strain>
    </source>
</reference>
<evidence type="ECO:0000313" key="3">
    <source>
        <dbReference type="Proteomes" id="UP000531594"/>
    </source>
</evidence>
<name>A0A7X0HUD7_9BACI</name>
<evidence type="ECO:0000313" key="2">
    <source>
        <dbReference type="EMBL" id="MBB6445850.1"/>
    </source>
</evidence>
<keyword evidence="3" id="KW-1185">Reference proteome</keyword>
<sequence length="64" mass="7436">MKKWHYNPYTLPPWARKIRGVCCQFALPFCVFQGIRVIIIPTIFDVLFLLILIALTIALAFDIL</sequence>
<dbReference type="AlphaFoldDB" id="A0A7X0HUD7"/>
<keyword evidence="1" id="KW-1133">Transmembrane helix</keyword>
<feature type="transmembrane region" description="Helical" evidence="1">
    <location>
        <begin position="46"/>
        <end position="63"/>
    </location>
</feature>
<dbReference type="Proteomes" id="UP000531594">
    <property type="component" value="Unassembled WGS sequence"/>
</dbReference>
<organism evidence="2 3">
    <name type="scientific">Bacillus benzoevorans</name>
    <dbReference type="NCBI Taxonomy" id="1456"/>
    <lineage>
        <taxon>Bacteria</taxon>
        <taxon>Bacillati</taxon>
        <taxon>Bacillota</taxon>
        <taxon>Bacilli</taxon>
        <taxon>Bacillales</taxon>
        <taxon>Bacillaceae</taxon>
        <taxon>Bacillus</taxon>
    </lineage>
</organism>